<name>A0AAW1J5S3_SAPOF</name>
<dbReference type="EMBL" id="JBDFQZ010000008">
    <property type="protein sequence ID" value="KAK9698110.1"/>
    <property type="molecule type" value="Genomic_DNA"/>
</dbReference>
<feature type="domain" description="Retrovirus-related Pol polyprotein from transposon TNT 1-94-like beta-barrel" evidence="1">
    <location>
        <begin position="14"/>
        <end position="89"/>
    </location>
</feature>
<protein>
    <recommendedName>
        <fullName evidence="1">Retrovirus-related Pol polyprotein from transposon TNT 1-94-like beta-barrel domain-containing protein</fullName>
    </recommendedName>
</protein>
<organism evidence="2 3">
    <name type="scientific">Saponaria officinalis</name>
    <name type="common">Common soapwort</name>
    <name type="synonym">Lychnis saponaria</name>
    <dbReference type="NCBI Taxonomy" id="3572"/>
    <lineage>
        <taxon>Eukaryota</taxon>
        <taxon>Viridiplantae</taxon>
        <taxon>Streptophyta</taxon>
        <taxon>Embryophyta</taxon>
        <taxon>Tracheophyta</taxon>
        <taxon>Spermatophyta</taxon>
        <taxon>Magnoliopsida</taxon>
        <taxon>eudicotyledons</taxon>
        <taxon>Gunneridae</taxon>
        <taxon>Pentapetalae</taxon>
        <taxon>Caryophyllales</taxon>
        <taxon>Caryophyllaceae</taxon>
        <taxon>Caryophylleae</taxon>
        <taxon>Saponaria</taxon>
    </lineage>
</organism>
<dbReference type="InterPro" id="IPR054722">
    <property type="entry name" value="PolX-like_BBD"/>
</dbReference>
<dbReference type="AlphaFoldDB" id="A0AAW1J5S3"/>
<keyword evidence="3" id="KW-1185">Reference proteome</keyword>
<evidence type="ECO:0000259" key="1">
    <source>
        <dbReference type="Pfam" id="PF22936"/>
    </source>
</evidence>
<accession>A0AAW1J5S3</accession>
<proteinExistence type="predicted"/>
<comment type="caution">
    <text evidence="2">The sequence shown here is derived from an EMBL/GenBank/DDBJ whole genome shotgun (WGS) entry which is preliminary data.</text>
</comment>
<evidence type="ECO:0000313" key="3">
    <source>
        <dbReference type="Proteomes" id="UP001443914"/>
    </source>
</evidence>
<evidence type="ECO:0000313" key="2">
    <source>
        <dbReference type="EMBL" id="KAK9698110.1"/>
    </source>
</evidence>
<dbReference type="Proteomes" id="UP001443914">
    <property type="component" value="Unassembled WGS sequence"/>
</dbReference>
<sequence length="114" mass="12627">MVAFPSGEHNDTVWYLDSRASSHMTNNEGILSNKSIYSGSIRVKVANGSELPIGHIGNFTLNSGSQPIHLKYVLHVPNNKFNLLSVQKVCGDNNCVVTFDKSCVCFKDRNTNKR</sequence>
<reference evidence="2" key="1">
    <citation type="submission" date="2024-03" db="EMBL/GenBank/DDBJ databases">
        <title>WGS assembly of Saponaria officinalis var. Norfolk2.</title>
        <authorList>
            <person name="Jenkins J."/>
            <person name="Shu S."/>
            <person name="Grimwood J."/>
            <person name="Barry K."/>
            <person name="Goodstein D."/>
            <person name="Schmutz J."/>
            <person name="Leebens-Mack J."/>
            <person name="Osbourn A."/>
        </authorList>
    </citation>
    <scope>NUCLEOTIDE SEQUENCE [LARGE SCALE GENOMIC DNA]</scope>
    <source>
        <strain evidence="2">JIC</strain>
    </source>
</reference>
<dbReference type="Pfam" id="PF22936">
    <property type="entry name" value="Pol_BBD"/>
    <property type="match status" value="1"/>
</dbReference>
<gene>
    <name evidence="2" type="ORF">RND81_08G083300</name>
</gene>